<dbReference type="SUPFAM" id="SSF52172">
    <property type="entry name" value="CheY-like"/>
    <property type="match status" value="1"/>
</dbReference>
<name>A0A6N6VTG3_9BACT</name>
<comment type="caution">
    <text evidence="4">The sequence shown here is derived from an EMBL/GenBank/DDBJ whole genome shotgun (WGS) entry which is preliminary data.</text>
</comment>
<dbReference type="SMART" id="SM00448">
    <property type="entry name" value="REC"/>
    <property type="match status" value="1"/>
</dbReference>
<feature type="modified residue" description="4-aspartylphosphate" evidence="2">
    <location>
        <position position="79"/>
    </location>
</feature>
<dbReference type="InterPro" id="IPR001789">
    <property type="entry name" value="Sig_transdc_resp-reg_receiver"/>
</dbReference>
<gene>
    <name evidence="4" type="ORF">GCL60_05030</name>
</gene>
<dbReference type="Pfam" id="PF00072">
    <property type="entry name" value="Response_reg"/>
    <property type="match status" value="1"/>
</dbReference>
<organism evidence="4 5">
    <name type="scientific">Silvanigrella paludirubra</name>
    <dbReference type="NCBI Taxonomy" id="2499159"/>
    <lineage>
        <taxon>Bacteria</taxon>
        <taxon>Pseudomonadati</taxon>
        <taxon>Bdellovibrionota</taxon>
        <taxon>Oligoflexia</taxon>
        <taxon>Silvanigrellales</taxon>
        <taxon>Silvanigrellaceae</taxon>
        <taxon>Silvanigrella</taxon>
    </lineage>
</organism>
<feature type="domain" description="Response regulatory" evidence="3">
    <location>
        <begin position="30"/>
        <end position="144"/>
    </location>
</feature>
<accession>A0A6N6VTG3</accession>
<evidence type="ECO:0000256" key="1">
    <source>
        <dbReference type="ARBA" id="ARBA00022553"/>
    </source>
</evidence>
<dbReference type="PANTHER" id="PTHR44591:SF25">
    <property type="entry name" value="CHEMOTAXIS TWO-COMPONENT RESPONSE REGULATOR"/>
    <property type="match status" value="1"/>
</dbReference>
<evidence type="ECO:0000259" key="3">
    <source>
        <dbReference type="PROSITE" id="PS50110"/>
    </source>
</evidence>
<evidence type="ECO:0000313" key="5">
    <source>
        <dbReference type="Proteomes" id="UP000437748"/>
    </source>
</evidence>
<keyword evidence="5" id="KW-1185">Reference proteome</keyword>
<evidence type="ECO:0000313" key="4">
    <source>
        <dbReference type="EMBL" id="KAB8039625.1"/>
    </source>
</evidence>
<dbReference type="AlphaFoldDB" id="A0A6N6VTG3"/>
<protein>
    <submittedName>
        <fullName evidence="4">Response regulator</fullName>
    </submittedName>
</protein>
<dbReference type="Proteomes" id="UP000437748">
    <property type="component" value="Unassembled WGS sequence"/>
</dbReference>
<keyword evidence="1 2" id="KW-0597">Phosphoprotein</keyword>
<dbReference type="CDD" id="cd00156">
    <property type="entry name" value="REC"/>
    <property type="match status" value="1"/>
</dbReference>
<dbReference type="InterPro" id="IPR011006">
    <property type="entry name" value="CheY-like_superfamily"/>
</dbReference>
<dbReference type="PROSITE" id="PS50110">
    <property type="entry name" value="RESPONSE_REGULATORY"/>
    <property type="match status" value="1"/>
</dbReference>
<proteinExistence type="predicted"/>
<dbReference type="InterPro" id="IPR050595">
    <property type="entry name" value="Bact_response_regulator"/>
</dbReference>
<dbReference type="Gene3D" id="3.40.50.2300">
    <property type="match status" value="1"/>
</dbReference>
<evidence type="ECO:0000256" key="2">
    <source>
        <dbReference type="PROSITE-ProRule" id="PRU00169"/>
    </source>
</evidence>
<reference evidence="4 5" key="1">
    <citation type="submission" date="2019-10" db="EMBL/GenBank/DDBJ databases">
        <title>New species of Slilvanegrellaceae.</title>
        <authorList>
            <person name="Pitt A."/>
            <person name="Hahn M.W."/>
        </authorList>
    </citation>
    <scope>NUCLEOTIDE SEQUENCE [LARGE SCALE GENOMIC DNA]</scope>
    <source>
        <strain evidence="4 5">SP-Ram-0.45-NSY-1</strain>
    </source>
</reference>
<dbReference type="EMBL" id="WFLM01000002">
    <property type="protein sequence ID" value="KAB8039625.1"/>
    <property type="molecule type" value="Genomic_DNA"/>
</dbReference>
<sequence>MIDIKTIMFVAGRKVTIYWSKTMTYLKDHLVLVVDDEPDLREMLVSELQSIDTKTREAKNGKEGIHIVKSEKIDLIISDVRMPGGNGIELLDETKKLNLRKPIFLFITAFSDVTREEIHAHGAEGLISKPFDLPDLIKNLEWLCSPSHERYAIKPSSQIEIEIKINQDPNEKTPFLMGRGGALIPTGKNLLEAGIFIQLDITFLNGKKIIGIAEVLWNGNSNTNGEYCAGVEFKYFNDETRGFAIETLEKCNSIAYVPERSEKFDS</sequence>
<dbReference type="PANTHER" id="PTHR44591">
    <property type="entry name" value="STRESS RESPONSE REGULATOR PROTEIN 1"/>
    <property type="match status" value="1"/>
</dbReference>
<dbReference type="GO" id="GO:0000160">
    <property type="term" value="P:phosphorelay signal transduction system"/>
    <property type="evidence" value="ECO:0007669"/>
    <property type="project" value="InterPro"/>
</dbReference>